<dbReference type="PROSITE" id="PS51999">
    <property type="entry name" value="ZF_GRF"/>
    <property type="match status" value="1"/>
</dbReference>
<evidence type="ECO:0000313" key="7">
    <source>
        <dbReference type="Proteomes" id="UP000516437"/>
    </source>
</evidence>
<evidence type="ECO:0000259" key="5">
    <source>
        <dbReference type="PROSITE" id="PS51999"/>
    </source>
</evidence>
<dbReference type="EMBL" id="RXIC02000025">
    <property type="protein sequence ID" value="KAB1206129.1"/>
    <property type="molecule type" value="Genomic_DNA"/>
</dbReference>
<feature type="domain" description="GRF-type" evidence="5">
    <location>
        <begin position="73"/>
        <end position="115"/>
    </location>
</feature>
<evidence type="ECO:0000256" key="1">
    <source>
        <dbReference type="ARBA" id="ARBA00022723"/>
    </source>
</evidence>
<keyword evidence="3" id="KW-0862">Zinc</keyword>
<dbReference type="GO" id="GO:0008270">
    <property type="term" value="F:zinc ion binding"/>
    <property type="evidence" value="ECO:0007669"/>
    <property type="project" value="UniProtKB-KW"/>
</dbReference>
<dbReference type="Proteomes" id="UP000516437">
    <property type="component" value="Chromosome 7"/>
</dbReference>
<comment type="caution">
    <text evidence="6">The sequence shown here is derived from an EMBL/GenBank/DDBJ whole genome shotgun (WGS) entry which is preliminary data.</text>
</comment>
<dbReference type="AlphaFoldDB" id="A0A6A1V0F1"/>
<name>A0A6A1V0F1_9ROSI</name>
<evidence type="ECO:0000256" key="3">
    <source>
        <dbReference type="ARBA" id="ARBA00022833"/>
    </source>
</evidence>
<evidence type="ECO:0000256" key="2">
    <source>
        <dbReference type="ARBA" id="ARBA00022771"/>
    </source>
</evidence>
<dbReference type="OrthoDB" id="2822301at2759"/>
<keyword evidence="1" id="KW-0479">Metal-binding</keyword>
<dbReference type="InterPro" id="IPR010666">
    <property type="entry name" value="Znf_GRF"/>
</dbReference>
<proteinExistence type="predicted"/>
<gene>
    <name evidence="6" type="ORF">CJ030_MR7G014274</name>
</gene>
<evidence type="ECO:0000256" key="4">
    <source>
        <dbReference type="PROSITE-ProRule" id="PRU01343"/>
    </source>
</evidence>
<keyword evidence="2 4" id="KW-0863">Zinc-finger</keyword>
<organism evidence="6 7">
    <name type="scientific">Morella rubra</name>
    <name type="common">Chinese bayberry</name>
    <dbReference type="NCBI Taxonomy" id="262757"/>
    <lineage>
        <taxon>Eukaryota</taxon>
        <taxon>Viridiplantae</taxon>
        <taxon>Streptophyta</taxon>
        <taxon>Embryophyta</taxon>
        <taxon>Tracheophyta</taxon>
        <taxon>Spermatophyta</taxon>
        <taxon>Magnoliopsida</taxon>
        <taxon>eudicotyledons</taxon>
        <taxon>Gunneridae</taxon>
        <taxon>Pentapetalae</taxon>
        <taxon>rosids</taxon>
        <taxon>fabids</taxon>
        <taxon>Fagales</taxon>
        <taxon>Myricaceae</taxon>
        <taxon>Morella</taxon>
    </lineage>
</organism>
<keyword evidence="7" id="KW-1185">Reference proteome</keyword>
<sequence length="169" mass="19332">MGTHYNLAHFLFPRRNPPFLSGEVLGQWHHIFIYSGSIVLLSFSNSHSSARPCASSESSSTVGSGGQFMTPFCYYLVESCLKTSYTEQNFGRRFFTCVNYKQGRSCGFFHWYDPPMCVHGKRVLRRLREKHERLNMEVDSHAPMAEHGTANTTAKLNLSSHSFVRSWKP</sequence>
<evidence type="ECO:0000313" key="6">
    <source>
        <dbReference type="EMBL" id="KAB1206129.1"/>
    </source>
</evidence>
<reference evidence="6 7" key="1">
    <citation type="journal article" date="2019" name="Plant Biotechnol. J.">
        <title>The red bayberry genome and genetic basis of sex determination.</title>
        <authorList>
            <person name="Jia H.M."/>
            <person name="Jia H.J."/>
            <person name="Cai Q.L."/>
            <person name="Wang Y."/>
            <person name="Zhao H.B."/>
            <person name="Yang W.F."/>
            <person name="Wang G.Y."/>
            <person name="Li Y.H."/>
            <person name="Zhan D.L."/>
            <person name="Shen Y.T."/>
            <person name="Niu Q.F."/>
            <person name="Chang L."/>
            <person name="Qiu J."/>
            <person name="Zhao L."/>
            <person name="Xie H.B."/>
            <person name="Fu W.Y."/>
            <person name="Jin J."/>
            <person name="Li X.W."/>
            <person name="Jiao Y."/>
            <person name="Zhou C.C."/>
            <person name="Tu T."/>
            <person name="Chai C.Y."/>
            <person name="Gao J.L."/>
            <person name="Fan L.J."/>
            <person name="van de Weg E."/>
            <person name="Wang J.Y."/>
            <person name="Gao Z.S."/>
        </authorList>
    </citation>
    <scope>NUCLEOTIDE SEQUENCE [LARGE SCALE GENOMIC DNA]</scope>
    <source>
        <tissue evidence="6">Leaves</tissue>
    </source>
</reference>
<protein>
    <recommendedName>
        <fullName evidence="5">GRF-type domain-containing protein</fullName>
    </recommendedName>
</protein>
<dbReference type="PANTHER" id="PTHR33248">
    <property type="entry name" value="ZINC ION-BINDING PROTEIN"/>
    <property type="match status" value="1"/>
</dbReference>
<accession>A0A6A1V0F1</accession>